<keyword evidence="6" id="KW-0347">Helicase</keyword>
<keyword evidence="1" id="KW-0547">Nucleotide-binding</keyword>
<dbReference type="InterPro" id="IPR006555">
    <property type="entry name" value="ATP-dep_Helicase_C"/>
</dbReference>
<dbReference type="SMART" id="SM00491">
    <property type="entry name" value="HELICc2"/>
    <property type="match status" value="1"/>
</dbReference>
<evidence type="ECO:0000313" key="6">
    <source>
        <dbReference type="EMBL" id="MDQ0167525.1"/>
    </source>
</evidence>
<evidence type="ECO:0000313" key="7">
    <source>
        <dbReference type="Proteomes" id="UP001235840"/>
    </source>
</evidence>
<comment type="similarity">
    <text evidence="4">Belongs to the helicase family. DinG subfamily.</text>
</comment>
<dbReference type="InterPro" id="IPR014013">
    <property type="entry name" value="Helic_SF1/SF2_ATP-bd_DinG/Rad3"/>
</dbReference>
<dbReference type="Pfam" id="PF13307">
    <property type="entry name" value="Helicase_C_2"/>
    <property type="match status" value="1"/>
</dbReference>
<dbReference type="Proteomes" id="UP001235840">
    <property type="component" value="Unassembled WGS sequence"/>
</dbReference>
<dbReference type="SUPFAM" id="SSF52540">
    <property type="entry name" value="P-loop containing nucleoside triphosphate hydrolases"/>
    <property type="match status" value="1"/>
</dbReference>
<dbReference type="GO" id="GO:0003678">
    <property type="term" value="F:DNA helicase activity"/>
    <property type="evidence" value="ECO:0007669"/>
    <property type="project" value="UniProtKB-EC"/>
</dbReference>
<dbReference type="EMBL" id="JAUSTY010000016">
    <property type="protein sequence ID" value="MDQ0167525.1"/>
    <property type="molecule type" value="Genomic_DNA"/>
</dbReference>
<dbReference type="PANTHER" id="PTHR11472">
    <property type="entry name" value="DNA REPAIR DEAD HELICASE RAD3/XP-D SUBFAMILY MEMBER"/>
    <property type="match status" value="1"/>
</dbReference>
<evidence type="ECO:0000259" key="5">
    <source>
        <dbReference type="PROSITE" id="PS51193"/>
    </source>
</evidence>
<keyword evidence="3" id="KW-0067">ATP-binding</keyword>
<name>A0ABT9W328_9BACI</name>
<evidence type="ECO:0000256" key="4">
    <source>
        <dbReference type="ARBA" id="ARBA00038058"/>
    </source>
</evidence>
<evidence type="ECO:0000256" key="2">
    <source>
        <dbReference type="ARBA" id="ARBA00022801"/>
    </source>
</evidence>
<organism evidence="6 7">
    <name type="scientific">Caldalkalibacillus horti</name>
    <dbReference type="NCBI Taxonomy" id="77523"/>
    <lineage>
        <taxon>Bacteria</taxon>
        <taxon>Bacillati</taxon>
        <taxon>Bacillota</taxon>
        <taxon>Bacilli</taxon>
        <taxon>Bacillales</taxon>
        <taxon>Bacillaceae</taxon>
        <taxon>Caldalkalibacillus</taxon>
    </lineage>
</organism>
<dbReference type="PANTHER" id="PTHR11472:SF57">
    <property type="entry name" value="ATP-DEPENDENT HELICASE YPVA-RELATED"/>
    <property type="match status" value="1"/>
</dbReference>
<accession>A0ABT9W328</accession>
<protein>
    <submittedName>
        <fullName evidence="6">ATP-dependent DNA helicase DinG</fullName>
        <ecNumber evidence="6">3.6.4.12</ecNumber>
    </submittedName>
</protein>
<keyword evidence="2 6" id="KW-0378">Hydrolase</keyword>
<proteinExistence type="inferred from homology"/>
<comment type="caution">
    <text evidence="6">The sequence shown here is derived from an EMBL/GenBank/DDBJ whole genome shotgun (WGS) entry which is preliminary data.</text>
</comment>
<dbReference type="InterPro" id="IPR027417">
    <property type="entry name" value="P-loop_NTPase"/>
</dbReference>
<dbReference type="Gene3D" id="3.40.50.300">
    <property type="entry name" value="P-loop containing nucleotide triphosphate hydrolases"/>
    <property type="match status" value="2"/>
</dbReference>
<sequence>MNQKLPFQLDKTKTFYEVLADWVGDVFYDILPEHGFDVRDEQIYMAFQLEKAFKENKVIFAEAGVGTGKTLVYLLYAICYARYTGKPALIACADDLLIEQLMKDKGDIEKLSTALDLEVDVRLAKAQDNYLCLQKLDKVRGNPDRHGSQVFAGVYQKLPAFVKEKNTLQQFSAYGDRKEYPELSDEEWSEINWDTFQDCTQCSKRQRCGLTLHRDFYRKSQDLILCSHDYYMEHVWTKDSRVREGQLPLLPDVSCLVFDEGHLLEDAAQKALSYHLKHRTLERILQSFEHHDLRESFLLLVEDVYEANDLFFEELGRQMIEVEGSDRYEVNRSAGLQRATDQLYAKVQMLGEELVIESERHFIQVYDQRALEESLDSVELSLRLLIQDRDAITWVKREEGKEEPVLFIMPRTVAAVLQEFVFAKSLPVIFSSATLSVGGSFEYVASSLGIKDYISFSTPSPFDYESRMKIFMPSDDFFGENSMKKNVNYEKTQWIKERLLQTGGRTLVLFPSAKEQDEFEQLNQDNDYPFPLLYEGKSERSHMVQLFQEEPSAVLCASRLWEGLDVPGESLSHIIIWELPYPPNDPVFQSKRKGKADPYLEVDLPAMLLRMKQGVGRLIRHKEDKGTVTILSQKLLSDDRTAEHVIQILPPHAPIAEAEKI</sequence>
<evidence type="ECO:0000256" key="1">
    <source>
        <dbReference type="ARBA" id="ARBA00022741"/>
    </source>
</evidence>
<dbReference type="InterPro" id="IPR045028">
    <property type="entry name" value="DinG/Rad3-like"/>
</dbReference>
<dbReference type="GO" id="GO:0016787">
    <property type="term" value="F:hydrolase activity"/>
    <property type="evidence" value="ECO:0007669"/>
    <property type="project" value="UniProtKB-KW"/>
</dbReference>
<evidence type="ECO:0000256" key="3">
    <source>
        <dbReference type="ARBA" id="ARBA00022840"/>
    </source>
</evidence>
<reference evidence="6 7" key="1">
    <citation type="submission" date="2023-07" db="EMBL/GenBank/DDBJ databases">
        <title>Genomic Encyclopedia of Type Strains, Phase IV (KMG-IV): sequencing the most valuable type-strain genomes for metagenomic binning, comparative biology and taxonomic classification.</title>
        <authorList>
            <person name="Goeker M."/>
        </authorList>
    </citation>
    <scope>NUCLEOTIDE SEQUENCE [LARGE SCALE GENOMIC DNA]</scope>
    <source>
        <strain evidence="6 7">DSM 12751</strain>
    </source>
</reference>
<dbReference type="EC" id="3.6.4.12" evidence="6"/>
<feature type="domain" description="Helicase ATP-binding" evidence="5">
    <location>
        <begin position="28"/>
        <end position="305"/>
    </location>
</feature>
<keyword evidence="7" id="KW-1185">Reference proteome</keyword>
<dbReference type="PROSITE" id="PS51193">
    <property type="entry name" value="HELICASE_ATP_BIND_2"/>
    <property type="match status" value="1"/>
</dbReference>
<gene>
    <name evidence="6" type="ORF">J2S11_003450</name>
</gene>